<dbReference type="AlphaFoldDB" id="A0ABC9CPC6"/>
<protein>
    <submittedName>
        <fullName evidence="1">Uncharacterized protein</fullName>
    </submittedName>
</protein>
<dbReference type="InterPro" id="IPR011989">
    <property type="entry name" value="ARM-like"/>
</dbReference>
<evidence type="ECO:0000313" key="3">
    <source>
        <dbReference type="Proteomes" id="UP001497457"/>
    </source>
</evidence>
<evidence type="ECO:0000313" key="1">
    <source>
        <dbReference type="EMBL" id="CAL5023688.1"/>
    </source>
</evidence>
<dbReference type="EMBL" id="OZ075114">
    <property type="protein sequence ID" value="CAL5060000.1"/>
    <property type="molecule type" value="Genomic_DNA"/>
</dbReference>
<accession>A0ABC9CPC6</accession>
<dbReference type="Proteomes" id="UP001497457">
    <property type="component" value="Chromosome 3rd"/>
</dbReference>
<dbReference type="InterPro" id="IPR016024">
    <property type="entry name" value="ARM-type_fold"/>
</dbReference>
<dbReference type="PANTHER" id="PTHR33115">
    <property type="entry name" value="ARM REPEAT SUPERFAMILY PROTEIN"/>
    <property type="match status" value="1"/>
</dbReference>
<dbReference type="EMBL" id="OZ075113">
    <property type="protein sequence ID" value="CAL5023688.1"/>
    <property type="molecule type" value="Genomic_DNA"/>
</dbReference>
<organism evidence="1 3">
    <name type="scientific">Urochloa decumbens</name>
    <dbReference type="NCBI Taxonomy" id="240449"/>
    <lineage>
        <taxon>Eukaryota</taxon>
        <taxon>Viridiplantae</taxon>
        <taxon>Streptophyta</taxon>
        <taxon>Embryophyta</taxon>
        <taxon>Tracheophyta</taxon>
        <taxon>Spermatophyta</taxon>
        <taxon>Magnoliopsida</taxon>
        <taxon>Liliopsida</taxon>
        <taxon>Poales</taxon>
        <taxon>Poaceae</taxon>
        <taxon>PACMAD clade</taxon>
        <taxon>Panicoideae</taxon>
        <taxon>Panicodae</taxon>
        <taxon>Paniceae</taxon>
        <taxon>Melinidinae</taxon>
        <taxon>Urochloa</taxon>
    </lineage>
</organism>
<gene>
    <name evidence="1" type="ORF">URODEC1_LOCUS77096</name>
    <name evidence="2" type="ORF">URODEC1_LOCUS96930</name>
</gene>
<evidence type="ECO:0000313" key="2">
    <source>
        <dbReference type="EMBL" id="CAL5060000.1"/>
    </source>
</evidence>
<proteinExistence type="predicted"/>
<dbReference type="SUPFAM" id="SSF48371">
    <property type="entry name" value="ARM repeat"/>
    <property type="match status" value="1"/>
</dbReference>
<name>A0ABC9CPC6_9POAL</name>
<dbReference type="PANTHER" id="PTHR33115:SF43">
    <property type="entry name" value="BLE2 PROTEIN"/>
    <property type="match status" value="1"/>
</dbReference>
<sequence length="370" mass="40426">MVIMEKLACDLNNCAEIVKFKNLISKIIGLISYTTDDGSSNDVEQNAVICSSLNVVRQLAITGENIGAMLRQELQKNPFLLGNIANILEDTRSNPQLWKPAMDIIAKLALDKKAGKEIGRRQVIIGKLMHAFLRRYGPASMDDDQSLPMVAGEALANLALWGTANCLAILEELGNEAIQDLKNMLCEDEYRYVAANLLQNLCAHCRDKMRHPDVSEHLSAALTIVMKHMEAAEGKHLESVIGLASEIGDTIREGFVQELESQTNNGVGLIQKLVSTLNSCKEPNPEYPRLRSVIVKTLITILESCHRTVEKMVEEGVMDELMEATPSKVEKYRVFYGGIGVVLESGSSLSAQAAKAKVLITNSAASTSGA</sequence>
<dbReference type="Proteomes" id="UP001497457">
    <property type="component" value="Chromosome 4rd"/>
</dbReference>
<dbReference type="Gene3D" id="1.25.10.10">
    <property type="entry name" value="Leucine-rich Repeat Variant"/>
    <property type="match status" value="1"/>
</dbReference>
<reference evidence="1" key="1">
    <citation type="submission" date="2024-10" db="EMBL/GenBank/DDBJ databases">
        <authorList>
            <person name="Ryan C."/>
        </authorList>
    </citation>
    <scope>NUCLEOTIDE SEQUENCE [LARGE SCALE GENOMIC DNA]</scope>
</reference>
<keyword evidence="3" id="KW-1185">Reference proteome</keyword>